<dbReference type="PROSITE" id="PS50979">
    <property type="entry name" value="BC"/>
    <property type="match status" value="1"/>
</dbReference>
<dbReference type="Pfam" id="PF00364">
    <property type="entry name" value="Biotin_lipoyl"/>
    <property type="match status" value="1"/>
</dbReference>
<comment type="cofactor">
    <cofactor evidence="1">
        <name>biotin</name>
        <dbReference type="ChEBI" id="CHEBI:57586"/>
    </cofactor>
</comment>
<dbReference type="InterPro" id="IPR016185">
    <property type="entry name" value="PreATP-grasp_dom_sf"/>
</dbReference>
<dbReference type="NCBIfam" id="TIGR00724">
    <property type="entry name" value="urea_amlyse_rel"/>
    <property type="match status" value="1"/>
</dbReference>
<dbReference type="Proteomes" id="UP001595697">
    <property type="component" value="Unassembled WGS sequence"/>
</dbReference>
<evidence type="ECO:0000259" key="10">
    <source>
        <dbReference type="PROSITE" id="PS50979"/>
    </source>
</evidence>
<dbReference type="SMART" id="SM00878">
    <property type="entry name" value="Biotin_carb_C"/>
    <property type="match status" value="1"/>
</dbReference>
<dbReference type="SUPFAM" id="SSF160467">
    <property type="entry name" value="PH0987 N-terminal domain-like"/>
    <property type="match status" value="1"/>
</dbReference>
<dbReference type="Gene3D" id="3.30.1360.40">
    <property type="match status" value="1"/>
</dbReference>
<evidence type="ECO:0000313" key="12">
    <source>
        <dbReference type="Proteomes" id="UP001595697"/>
    </source>
</evidence>
<dbReference type="PROSITE" id="PS00867">
    <property type="entry name" value="CPSASE_2"/>
    <property type="match status" value="1"/>
</dbReference>
<dbReference type="SUPFAM" id="SSF56059">
    <property type="entry name" value="Glutathione synthetase ATP-binding domain-like"/>
    <property type="match status" value="1"/>
</dbReference>
<evidence type="ECO:0000256" key="4">
    <source>
        <dbReference type="ARBA" id="ARBA00022801"/>
    </source>
</evidence>
<dbReference type="SUPFAM" id="SSF50891">
    <property type="entry name" value="Cyclophilin-like"/>
    <property type="match status" value="2"/>
</dbReference>
<comment type="caution">
    <text evidence="11">The sequence shown here is derived from an EMBL/GenBank/DDBJ whole genome shotgun (WGS) entry which is preliminary data.</text>
</comment>
<dbReference type="InterPro" id="IPR050856">
    <property type="entry name" value="Biotin_carboxylase_complex"/>
</dbReference>
<dbReference type="EMBL" id="JBHSBD010000086">
    <property type="protein sequence ID" value="MFC3969991.1"/>
    <property type="molecule type" value="Genomic_DNA"/>
</dbReference>
<dbReference type="PROSITE" id="PS00866">
    <property type="entry name" value="CPSASE_1"/>
    <property type="match status" value="1"/>
</dbReference>
<dbReference type="Pfam" id="PF02682">
    <property type="entry name" value="CT_C_D"/>
    <property type="match status" value="1"/>
</dbReference>
<reference evidence="12" key="1">
    <citation type="journal article" date="2019" name="Int. J. Syst. Evol. Microbiol.">
        <title>The Global Catalogue of Microorganisms (GCM) 10K type strain sequencing project: providing services to taxonomists for standard genome sequencing and annotation.</title>
        <authorList>
            <consortium name="The Broad Institute Genomics Platform"/>
            <consortium name="The Broad Institute Genome Sequencing Center for Infectious Disease"/>
            <person name="Wu L."/>
            <person name="Ma J."/>
        </authorList>
    </citation>
    <scope>NUCLEOTIDE SEQUENCE [LARGE SCALE GENOMIC DNA]</scope>
    <source>
        <strain evidence="12">TBRC 5781</strain>
    </source>
</reference>
<dbReference type="SUPFAM" id="SSF51246">
    <property type="entry name" value="Rudiment single hybrid motif"/>
    <property type="match status" value="1"/>
</dbReference>
<feature type="domain" description="Biotin carboxylation" evidence="10">
    <location>
        <begin position="1"/>
        <end position="444"/>
    </location>
</feature>
<keyword evidence="5 7" id="KW-0067">ATP-binding</keyword>
<evidence type="ECO:0000256" key="7">
    <source>
        <dbReference type="PROSITE-ProRule" id="PRU00409"/>
    </source>
</evidence>
<dbReference type="SUPFAM" id="SSF52440">
    <property type="entry name" value="PreATP-grasp domain"/>
    <property type="match status" value="1"/>
</dbReference>
<feature type="domain" description="ATP-grasp" evidence="9">
    <location>
        <begin position="120"/>
        <end position="317"/>
    </location>
</feature>
<keyword evidence="3 7" id="KW-0547">Nucleotide-binding</keyword>
<evidence type="ECO:0000256" key="5">
    <source>
        <dbReference type="ARBA" id="ARBA00022840"/>
    </source>
</evidence>
<dbReference type="InterPro" id="IPR029000">
    <property type="entry name" value="Cyclophilin-like_dom_sf"/>
</dbReference>
<evidence type="ECO:0000256" key="3">
    <source>
        <dbReference type="ARBA" id="ARBA00022741"/>
    </source>
</evidence>
<dbReference type="InterPro" id="IPR011764">
    <property type="entry name" value="Biotin_carboxylation_dom"/>
</dbReference>
<dbReference type="Gene3D" id="2.40.100.10">
    <property type="entry name" value="Cyclophilin-like"/>
    <property type="match status" value="2"/>
</dbReference>
<dbReference type="NCBIfam" id="TIGR02712">
    <property type="entry name" value="urea_carbox"/>
    <property type="match status" value="1"/>
</dbReference>
<dbReference type="RefSeq" id="WP_247262693.1">
    <property type="nucleotide sequence ID" value="NZ_JALJQZ010000065.1"/>
</dbReference>
<evidence type="ECO:0000256" key="1">
    <source>
        <dbReference type="ARBA" id="ARBA00001953"/>
    </source>
</evidence>
<dbReference type="Gene3D" id="3.30.470.20">
    <property type="entry name" value="ATP-grasp fold, B domain"/>
    <property type="match status" value="1"/>
</dbReference>
<keyword evidence="4" id="KW-0378">Hydrolase</keyword>
<dbReference type="Pfam" id="PF02786">
    <property type="entry name" value="CPSase_L_D2"/>
    <property type="match status" value="1"/>
</dbReference>
<dbReference type="PROSITE" id="PS50975">
    <property type="entry name" value="ATP_GRASP"/>
    <property type="match status" value="1"/>
</dbReference>
<accession>A0ABV8ECI0</accession>
<evidence type="ECO:0000313" key="11">
    <source>
        <dbReference type="EMBL" id="MFC3969991.1"/>
    </source>
</evidence>
<dbReference type="PANTHER" id="PTHR18866:SF128">
    <property type="entry name" value="UREA AMIDOLYASE"/>
    <property type="match status" value="1"/>
</dbReference>
<keyword evidence="2 11" id="KW-0436">Ligase</keyword>
<gene>
    <name evidence="11" type="primary">uca</name>
    <name evidence="11" type="ORF">ACFOVS_18000</name>
</gene>
<dbReference type="InterPro" id="IPR003833">
    <property type="entry name" value="CT_C_D"/>
</dbReference>
<keyword evidence="6" id="KW-0092">Biotin</keyword>
<dbReference type="InterPro" id="IPR011054">
    <property type="entry name" value="Rudment_hybrid_motif"/>
</dbReference>
<dbReference type="Gene3D" id="2.40.50.100">
    <property type="match status" value="1"/>
</dbReference>
<dbReference type="Pfam" id="PF02785">
    <property type="entry name" value="Biotin_carb_C"/>
    <property type="match status" value="1"/>
</dbReference>
<dbReference type="InterPro" id="IPR005481">
    <property type="entry name" value="BC-like_N"/>
</dbReference>
<name>A0ABV8ECI0_9HYPH</name>
<dbReference type="EC" id="6.3.4.6" evidence="11"/>
<dbReference type="InterPro" id="IPR011761">
    <property type="entry name" value="ATP-grasp"/>
</dbReference>
<dbReference type="GO" id="GO:0004847">
    <property type="term" value="F:urea carboxylase activity"/>
    <property type="evidence" value="ECO:0007669"/>
    <property type="project" value="UniProtKB-EC"/>
</dbReference>
<dbReference type="PANTHER" id="PTHR18866">
    <property type="entry name" value="CARBOXYLASE:PYRUVATE/ACETYL-COA/PROPIONYL-COA CARBOXYLASE"/>
    <property type="match status" value="1"/>
</dbReference>
<dbReference type="InterPro" id="IPR005482">
    <property type="entry name" value="Biotin_COase_C"/>
</dbReference>
<evidence type="ECO:0000256" key="6">
    <source>
        <dbReference type="ARBA" id="ARBA00023267"/>
    </source>
</evidence>
<feature type="domain" description="Lipoyl-binding" evidence="8">
    <location>
        <begin position="1100"/>
        <end position="1176"/>
    </location>
</feature>
<dbReference type="InterPro" id="IPR005479">
    <property type="entry name" value="CPAse_ATP-bd"/>
</dbReference>
<dbReference type="InterPro" id="IPR014084">
    <property type="entry name" value="Urea_COase"/>
</dbReference>
<dbReference type="InterPro" id="IPR011053">
    <property type="entry name" value="Single_hybrid_motif"/>
</dbReference>
<dbReference type="Pfam" id="PF00289">
    <property type="entry name" value="Biotin_carb_N"/>
    <property type="match status" value="1"/>
</dbReference>
<dbReference type="InterPro" id="IPR000089">
    <property type="entry name" value="Biotin_lipoyl"/>
</dbReference>
<dbReference type="PROSITE" id="PS50968">
    <property type="entry name" value="BIOTINYL_LIPOYL"/>
    <property type="match status" value="1"/>
</dbReference>
<dbReference type="SMART" id="SM00797">
    <property type="entry name" value="AHS2"/>
    <property type="match status" value="1"/>
</dbReference>
<evidence type="ECO:0000256" key="2">
    <source>
        <dbReference type="ARBA" id="ARBA00022598"/>
    </source>
</evidence>
<protein>
    <submittedName>
        <fullName evidence="11">Urea carboxylase</fullName>
        <ecNumber evidence="11">6.3.4.6</ecNumber>
    </submittedName>
</protein>
<dbReference type="CDD" id="cd06850">
    <property type="entry name" value="biotinyl_domain"/>
    <property type="match status" value="1"/>
</dbReference>
<dbReference type="SUPFAM" id="SSF51230">
    <property type="entry name" value="Single hybrid motif"/>
    <property type="match status" value="1"/>
</dbReference>
<organism evidence="11 12">
    <name type="scientific">Rhizobium lemnae</name>
    <dbReference type="NCBI Taxonomy" id="1214924"/>
    <lineage>
        <taxon>Bacteria</taxon>
        <taxon>Pseudomonadati</taxon>
        <taxon>Pseudomonadota</taxon>
        <taxon>Alphaproteobacteria</taxon>
        <taxon>Hyphomicrobiales</taxon>
        <taxon>Rhizobiaceae</taxon>
        <taxon>Rhizobium/Agrobacterium group</taxon>
        <taxon>Rhizobium</taxon>
    </lineage>
</organism>
<sequence length="1178" mass="126717">MFKKVLIANRGEIAVRVIKTLQKMGIASVAVYSDADRFSKPVLMADEAVRLGPAAASESYLNVDAVIAACHQTGAQAVHPGYGFLSENIGFAERLKAEGITFIGPSSENISAFGLKHTARELAKASGVPLLPGSGLLDSHDEALSAAEQIGYPVMLKSTAGGGGIGMQLCETPEALAAAFESVQRTAKSSFGDARVYIERFVAKARHVEVQIFGDGKGRVIALGERGCSLQRRNQKVIEETPAPGLSDAVRQRLHAAAVSLGQQVAYASAGTVEFIYDPAREEFYFLEVNTRLQVEHPVTEAVFGVDLVEWMIRQAADEDVLTGKQHLVQKGAAIEARVYAEMPHADFRPSAGLLTEVVFPEEARVDGWVETGTEVTPFYDPMLAKVIVSGESREAAIAALSSALAKTSLCGIETNLEYLKAIAASDLFNRGDVATTALKDFDFVPDVVEVISPGAQSSLQELPGRLGLWHVGVPPSGPMDERSFRHANRLVGNHDHTAALELTVSGPVLKFFSNTTIALAGADMPMKLDGVLVPHGEHVAVKAGQTLSIGSISGAGQRAYLAVSGGFDAPVVMGSRATFGLGQFGGNSTGTLRAGHVLRLARKPQGDVKPANEPAELTREWSVGVLYGPHGAPDFFLEEDIETLFSTEYEVHFNSARTGVRLIGPAPNWARADGGEAGLHPSNLHDNAYAIGAIDFTGDMPIILGPDGPSLGGFVCPAVIARDEQWKMGQFRPGDKIWFHPVARANDPLAGPTVKRIAEASGSAVVGASEAGSIPVVYRRQGDDNLLVEYGPMQLDIGIRMRVHLLMEAVKAAGIRGLIDLTPGIRSLQIHYDSSVLSRTKLLELLAEIENSLPPVSAVKVPSRTVWLPLSWNDPEAELAMRKYQELVRPNAPWCPSNIEFIRRINGLVDEQAVKSTIFDASYLVMGLGDVYLGAPVATPIDPRHRLVTTKYNPARTWTPENAVGIGGAYMCIYGMEGPGGYQLFGRTIQVWNTWRQTQVFGKYKPWLLDFFDQIRFFPVSHEELTEARAAFTHGGYPVRIEEGTFSYANYEAEIAGNAVGIAAFKQGQQAAFEAERQRWKEQGLDSFQVDEGSGPGLGGDIPVGCFGAESAVPGNVWKVLVEPGQRVEAGETLAIIESMKMEITVNAHAPGRVRDLRVGPGRNVKAGDVLVVLEEV</sequence>
<evidence type="ECO:0000259" key="8">
    <source>
        <dbReference type="PROSITE" id="PS50968"/>
    </source>
</evidence>
<evidence type="ECO:0000259" key="9">
    <source>
        <dbReference type="PROSITE" id="PS50975"/>
    </source>
</evidence>
<dbReference type="InterPro" id="IPR003778">
    <property type="entry name" value="CT_A_B"/>
</dbReference>
<proteinExistence type="predicted"/>
<dbReference type="Pfam" id="PF02626">
    <property type="entry name" value="CT_A_B"/>
    <property type="match status" value="1"/>
</dbReference>
<dbReference type="SMART" id="SM00796">
    <property type="entry name" value="AHS1"/>
    <property type="match status" value="1"/>
</dbReference>
<keyword evidence="12" id="KW-1185">Reference proteome</keyword>